<reference evidence="2 3" key="1">
    <citation type="journal article" date="2019" name="Emerg. Microbes Infect.">
        <title>Comprehensive subspecies identification of 175 nontuberculous mycobacteria species based on 7547 genomic profiles.</title>
        <authorList>
            <person name="Matsumoto Y."/>
            <person name="Kinjo T."/>
            <person name="Motooka D."/>
            <person name="Nabeya D."/>
            <person name="Jung N."/>
            <person name="Uechi K."/>
            <person name="Horii T."/>
            <person name="Iida T."/>
            <person name="Fujita J."/>
            <person name="Nakamura S."/>
        </authorList>
    </citation>
    <scope>NUCLEOTIDE SEQUENCE [LARGE SCALE GENOMIC DNA]</scope>
    <source>
        <strain evidence="2 3">JCM 6375</strain>
    </source>
</reference>
<dbReference type="InterPro" id="IPR036259">
    <property type="entry name" value="MFS_trans_sf"/>
</dbReference>
<keyword evidence="1" id="KW-0472">Membrane</keyword>
<feature type="transmembrane region" description="Helical" evidence="1">
    <location>
        <begin position="7"/>
        <end position="25"/>
    </location>
</feature>
<feature type="transmembrane region" description="Helical" evidence="1">
    <location>
        <begin position="233"/>
        <end position="256"/>
    </location>
</feature>
<feature type="transmembrane region" description="Helical" evidence="1">
    <location>
        <begin position="132"/>
        <end position="151"/>
    </location>
</feature>
<feature type="transmembrane region" description="Helical" evidence="1">
    <location>
        <begin position="263"/>
        <end position="280"/>
    </location>
</feature>
<dbReference type="PANTHER" id="PTHR23537">
    <property type="match status" value="1"/>
</dbReference>
<dbReference type="InterPro" id="IPR010645">
    <property type="entry name" value="MFS_4"/>
</dbReference>
<dbReference type="Pfam" id="PF06779">
    <property type="entry name" value="MFS_4"/>
    <property type="match status" value="1"/>
</dbReference>
<feature type="transmembrane region" description="Helical" evidence="1">
    <location>
        <begin position="157"/>
        <end position="179"/>
    </location>
</feature>
<evidence type="ECO:0000256" key="1">
    <source>
        <dbReference type="SAM" id="Phobius"/>
    </source>
</evidence>
<dbReference type="Proteomes" id="UP000466681">
    <property type="component" value="Chromosome"/>
</dbReference>
<keyword evidence="3" id="KW-1185">Reference proteome</keyword>
<dbReference type="SUPFAM" id="SSF103473">
    <property type="entry name" value="MFS general substrate transporter"/>
    <property type="match status" value="1"/>
</dbReference>
<gene>
    <name evidence="2" type="ORF">MMOR_06200</name>
</gene>
<feature type="transmembrane region" description="Helical" evidence="1">
    <location>
        <begin position="37"/>
        <end position="61"/>
    </location>
</feature>
<accession>A0AAD1H769</accession>
<keyword evidence="1" id="KW-1133">Transmembrane helix</keyword>
<dbReference type="AlphaFoldDB" id="A0AAD1H769"/>
<dbReference type="GO" id="GO:0005886">
    <property type="term" value="C:plasma membrane"/>
    <property type="evidence" value="ECO:0007669"/>
    <property type="project" value="TreeGrafter"/>
</dbReference>
<dbReference type="Gene3D" id="1.20.1250.20">
    <property type="entry name" value="MFS general substrate transporter like domains"/>
    <property type="match status" value="2"/>
</dbReference>
<name>A0AAD1H769_9MYCO</name>
<organism evidence="2 3">
    <name type="scientific">Mycolicibacterium moriokaense</name>
    <dbReference type="NCBI Taxonomy" id="39691"/>
    <lineage>
        <taxon>Bacteria</taxon>
        <taxon>Bacillati</taxon>
        <taxon>Actinomycetota</taxon>
        <taxon>Actinomycetes</taxon>
        <taxon>Mycobacteriales</taxon>
        <taxon>Mycobacteriaceae</taxon>
        <taxon>Mycolicibacterium</taxon>
    </lineage>
</organism>
<evidence type="ECO:0000313" key="2">
    <source>
        <dbReference type="EMBL" id="BBW99683.1"/>
    </source>
</evidence>
<feature type="transmembrane region" description="Helical" evidence="1">
    <location>
        <begin position="320"/>
        <end position="342"/>
    </location>
</feature>
<evidence type="ECO:0000313" key="3">
    <source>
        <dbReference type="Proteomes" id="UP000466681"/>
    </source>
</evidence>
<proteinExistence type="predicted"/>
<sequence>MHHHRHIVRSAAALAAAMGIGRFVYTPILPLMTTQAALAPHTAAALATANYGGYLAGALAGSIWPRAAHSVRVCRVSLTVLVASLAVMPLATNAIEWLALRALTGLTSALVFVIAVNTLLQHLHGQPAHLAGWGLGGVGGGIALSAVLVLASRHWQLAWLTSAAAAAVLAAVAWAMRAAPEAPSPGTPPNDVEARPPHRAFALLAASYTLEGVGYIIAGTFLVAAVAQGAPHWLGGGTWLVVGLATVPSAALWAALSARWSHPGLLVAALCVQAVGIAIASCFGGVAAALIGAVLFGGTFIGVSTLSLAAGRLLRYPRAVALLTVGYSVGQIVGPAAVSPLLHEGYRPALLVAAVTVLAAAVVAGLMRIVGRQPDRSVAETEIPDTPREFVYQSVDRRIVLTAPPHERPCP</sequence>
<feature type="transmembrane region" description="Helical" evidence="1">
    <location>
        <begin position="348"/>
        <end position="367"/>
    </location>
</feature>
<dbReference type="EMBL" id="AP022560">
    <property type="protein sequence ID" value="BBW99683.1"/>
    <property type="molecule type" value="Genomic_DNA"/>
</dbReference>
<protein>
    <submittedName>
        <fullName evidence="2">MFS transporter</fullName>
    </submittedName>
</protein>
<dbReference type="KEGG" id="mmor:MMOR_06200"/>
<dbReference type="PANTHER" id="PTHR23537:SF1">
    <property type="entry name" value="SUGAR TRANSPORTER"/>
    <property type="match status" value="1"/>
</dbReference>
<feature type="transmembrane region" description="Helical" evidence="1">
    <location>
        <begin position="286"/>
        <end position="308"/>
    </location>
</feature>
<feature type="transmembrane region" description="Helical" evidence="1">
    <location>
        <begin position="98"/>
        <end position="120"/>
    </location>
</feature>
<keyword evidence="1" id="KW-0812">Transmembrane</keyword>
<feature type="transmembrane region" description="Helical" evidence="1">
    <location>
        <begin position="200"/>
        <end position="227"/>
    </location>
</feature>